<evidence type="ECO:0000313" key="2">
    <source>
        <dbReference type="Proteomes" id="UP000218165"/>
    </source>
</evidence>
<organism evidence="1 2">
    <name type="scientific">Brachybacterium vulturis</name>
    <dbReference type="NCBI Taxonomy" id="2017484"/>
    <lineage>
        <taxon>Bacteria</taxon>
        <taxon>Bacillati</taxon>
        <taxon>Actinomycetota</taxon>
        <taxon>Actinomycetes</taxon>
        <taxon>Micrococcales</taxon>
        <taxon>Dermabacteraceae</taxon>
        <taxon>Brachybacterium</taxon>
    </lineage>
</organism>
<dbReference type="RefSeq" id="WP_096803144.1">
    <property type="nucleotide sequence ID" value="NZ_CP023563.1"/>
</dbReference>
<gene>
    <name evidence="1" type="ORF">CFK38_11225</name>
</gene>
<keyword evidence="2" id="KW-1185">Reference proteome</keyword>
<dbReference type="OrthoDB" id="4793216at2"/>
<dbReference type="KEGG" id="brz:CFK38_11225"/>
<dbReference type="EMBL" id="CP023563">
    <property type="protein sequence ID" value="ATG52026.1"/>
    <property type="molecule type" value="Genomic_DNA"/>
</dbReference>
<evidence type="ECO:0000313" key="1">
    <source>
        <dbReference type="EMBL" id="ATG52026.1"/>
    </source>
</evidence>
<dbReference type="AlphaFoldDB" id="A0A291GPW0"/>
<name>A0A291GPW0_9MICO</name>
<sequence>MTDFAEYADPRFLEDPTTVPLVLRAAEFSDDAEVLDGLAHSGVNSEVLRKIAHNPATAERTLEYLVERDERWMTYPVTRRMDLSAEFIERIARRLTDRNAIYHASSAPCADETTLRYLAEHPSAPAAVAETVGARLGDIVHAAT</sequence>
<protein>
    <submittedName>
        <fullName evidence="1">Uncharacterized protein</fullName>
    </submittedName>
</protein>
<proteinExistence type="predicted"/>
<accession>A0A291GPW0</accession>
<dbReference type="Proteomes" id="UP000218165">
    <property type="component" value="Chromosome"/>
</dbReference>
<reference evidence="2" key="1">
    <citation type="submission" date="2017-09" db="EMBL/GenBank/DDBJ databases">
        <title>Brachybacterium sp. VM2412.</title>
        <authorList>
            <person name="Tak E.J."/>
            <person name="Bae J.-W."/>
        </authorList>
    </citation>
    <scope>NUCLEOTIDE SEQUENCE [LARGE SCALE GENOMIC DNA]</scope>
    <source>
        <strain evidence="2">VM2412</strain>
    </source>
</reference>